<name>A0ACB6Z0T0_THEGA</name>
<protein>
    <submittedName>
        <fullName evidence="1">Uncharacterized protein</fullName>
    </submittedName>
</protein>
<evidence type="ECO:0000313" key="2">
    <source>
        <dbReference type="Proteomes" id="UP000886501"/>
    </source>
</evidence>
<proteinExistence type="predicted"/>
<dbReference type="Proteomes" id="UP000886501">
    <property type="component" value="Unassembled WGS sequence"/>
</dbReference>
<gene>
    <name evidence="1" type="ORF">BDM02DRAFT_3104620</name>
</gene>
<dbReference type="EMBL" id="MU118252">
    <property type="protein sequence ID" value="KAF9643281.1"/>
    <property type="molecule type" value="Genomic_DNA"/>
</dbReference>
<sequence>METPSTPKSATPKKLVYAENVETSGDTWTDIHEATKRLSFSDFSRIGEMPCVRSSLLTGIASGVGVGVIRGVSARPFVASNWAVYTFLVISTGSWILCQKAKRDEFARIHRVMDSLPARTLKKGDGMEPQND</sequence>
<keyword evidence="2" id="KW-1185">Reference proteome</keyword>
<organism evidence="1 2">
    <name type="scientific">Thelephora ganbajun</name>
    <name type="common">Ganba fungus</name>
    <dbReference type="NCBI Taxonomy" id="370292"/>
    <lineage>
        <taxon>Eukaryota</taxon>
        <taxon>Fungi</taxon>
        <taxon>Dikarya</taxon>
        <taxon>Basidiomycota</taxon>
        <taxon>Agaricomycotina</taxon>
        <taxon>Agaricomycetes</taxon>
        <taxon>Thelephorales</taxon>
        <taxon>Thelephoraceae</taxon>
        <taxon>Thelephora</taxon>
    </lineage>
</organism>
<reference evidence="1" key="1">
    <citation type="submission" date="2019-10" db="EMBL/GenBank/DDBJ databases">
        <authorList>
            <consortium name="DOE Joint Genome Institute"/>
            <person name="Kuo A."/>
            <person name="Miyauchi S."/>
            <person name="Kiss E."/>
            <person name="Drula E."/>
            <person name="Kohler A."/>
            <person name="Sanchez-Garcia M."/>
            <person name="Andreopoulos B."/>
            <person name="Barry K.W."/>
            <person name="Bonito G."/>
            <person name="Buee M."/>
            <person name="Carver A."/>
            <person name="Chen C."/>
            <person name="Cichocki N."/>
            <person name="Clum A."/>
            <person name="Culley D."/>
            <person name="Crous P.W."/>
            <person name="Fauchery L."/>
            <person name="Girlanda M."/>
            <person name="Hayes R."/>
            <person name="Keri Z."/>
            <person name="Labutti K."/>
            <person name="Lipzen A."/>
            <person name="Lombard V."/>
            <person name="Magnuson J."/>
            <person name="Maillard F."/>
            <person name="Morin E."/>
            <person name="Murat C."/>
            <person name="Nolan M."/>
            <person name="Ohm R."/>
            <person name="Pangilinan J."/>
            <person name="Pereira M."/>
            <person name="Perotto S."/>
            <person name="Peter M."/>
            <person name="Riley R."/>
            <person name="Sitrit Y."/>
            <person name="Stielow B."/>
            <person name="Szollosi G."/>
            <person name="Zifcakova L."/>
            <person name="Stursova M."/>
            <person name="Spatafora J.W."/>
            <person name="Tedersoo L."/>
            <person name="Vaario L.-M."/>
            <person name="Yamada A."/>
            <person name="Yan M."/>
            <person name="Wang P."/>
            <person name="Xu J."/>
            <person name="Bruns T."/>
            <person name="Baldrian P."/>
            <person name="Vilgalys R."/>
            <person name="Henrissat B."/>
            <person name="Grigoriev I.V."/>
            <person name="Hibbett D."/>
            <person name="Nagy L.G."/>
            <person name="Martin F.M."/>
        </authorList>
    </citation>
    <scope>NUCLEOTIDE SEQUENCE</scope>
    <source>
        <strain evidence="1">P2</strain>
    </source>
</reference>
<evidence type="ECO:0000313" key="1">
    <source>
        <dbReference type="EMBL" id="KAF9643281.1"/>
    </source>
</evidence>
<comment type="caution">
    <text evidence="1">The sequence shown here is derived from an EMBL/GenBank/DDBJ whole genome shotgun (WGS) entry which is preliminary data.</text>
</comment>
<reference evidence="1" key="2">
    <citation type="journal article" date="2020" name="Nat. Commun.">
        <title>Large-scale genome sequencing of mycorrhizal fungi provides insights into the early evolution of symbiotic traits.</title>
        <authorList>
            <person name="Miyauchi S."/>
            <person name="Kiss E."/>
            <person name="Kuo A."/>
            <person name="Drula E."/>
            <person name="Kohler A."/>
            <person name="Sanchez-Garcia M."/>
            <person name="Morin E."/>
            <person name="Andreopoulos B."/>
            <person name="Barry K.W."/>
            <person name="Bonito G."/>
            <person name="Buee M."/>
            <person name="Carver A."/>
            <person name="Chen C."/>
            <person name="Cichocki N."/>
            <person name="Clum A."/>
            <person name="Culley D."/>
            <person name="Crous P.W."/>
            <person name="Fauchery L."/>
            <person name="Girlanda M."/>
            <person name="Hayes R.D."/>
            <person name="Keri Z."/>
            <person name="LaButti K."/>
            <person name="Lipzen A."/>
            <person name="Lombard V."/>
            <person name="Magnuson J."/>
            <person name="Maillard F."/>
            <person name="Murat C."/>
            <person name="Nolan M."/>
            <person name="Ohm R.A."/>
            <person name="Pangilinan J."/>
            <person name="Pereira M.F."/>
            <person name="Perotto S."/>
            <person name="Peter M."/>
            <person name="Pfister S."/>
            <person name="Riley R."/>
            <person name="Sitrit Y."/>
            <person name="Stielow J.B."/>
            <person name="Szollosi G."/>
            <person name="Zifcakova L."/>
            <person name="Stursova M."/>
            <person name="Spatafora J.W."/>
            <person name="Tedersoo L."/>
            <person name="Vaario L.M."/>
            <person name="Yamada A."/>
            <person name="Yan M."/>
            <person name="Wang P."/>
            <person name="Xu J."/>
            <person name="Bruns T."/>
            <person name="Baldrian P."/>
            <person name="Vilgalys R."/>
            <person name="Dunand C."/>
            <person name="Henrissat B."/>
            <person name="Grigoriev I.V."/>
            <person name="Hibbett D."/>
            <person name="Nagy L.G."/>
            <person name="Martin F.M."/>
        </authorList>
    </citation>
    <scope>NUCLEOTIDE SEQUENCE</scope>
    <source>
        <strain evidence="1">P2</strain>
    </source>
</reference>
<accession>A0ACB6Z0T0</accession>